<dbReference type="GO" id="GO:0016740">
    <property type="term" value="F:transferase activity"/>
    <property type="evidence" value="ECO:0007669"/>
    <property type="project" value="UniProtKB-KW"/>
</dbReference>
<dbReference type="GO" id="GO:0004869">
    <property type="term" value="F:cysteine-type endopeptidase inhibitor activity"/>
    <property type="evidence" value="ECO:0007669"/>
    <property type="project" value="TreeGrafter"/>
</dbReference>
<dbReference type="SMART" id="SM00212">
    <property type="entry name" value="UBCc"/>
    <property type="match status" value="1"/>
</dbReference>
<reference evidence="6" key="1">
    <citation type="submission" date="2017-02" db="UniProtKB">
        <authorList>
            <consortium name="WormBaseParasite"/>
        </authorList>
    </citation>
    <scope>IDENTIFICATION</scope>
</reference>
<dbReference type="InterPro" id="IPR016135">
    <property type="entry name" value="UBQ-conjugating_enzyme/RWD"/>
</dbReference>
<dbReference type="SUPFAM" id="SSF54495">
    <property type="entry name" value="UBC-like"/>
    <property type="match status" value="1"/>
</dbReference>
<keyword evidence="1" id="KW-0808">Transferase</keyword>
<evidence type="ECO:0000313" key="6">
    <source>
        <dbReference type="WBParaSite" id="SMUV_0000076001-mRNA-1"/>
    </source>
</evidence>
<dbReference type="GO" id="GO:0043066">
    <property type="term" value="P:negative regulation of apoptotic process"/>
    <property type="evidence" value="ECO:0007669"/>
    <property type="project" value="TreeGrafter"/>
</dbReference>
<feature type="domain" description="UBC core" evidence="4">
    <location>
        <begin position="436"/>
        <end position="607"/>
    </location>
</feature>
<dbReference type="STRING" id="451379.A0A0N5A9I0"/>
<feature type="region of interest" description="Disordered" evidence="3">
    <location>
        <begin position="674"/>
        <end position="694"/>
    </location>
</feature>
<dbReference type="InterPro" id="IPR000608">
    <property type="entry name" value="UBC"/>
</dbReference>
<dbReference type="Gene3D" id="3.10.110.10">
    <property type="entry name" value="Ubiquitin Conjugating Enzyme"/>
    <property type="match status" value="1"/>
</dbReference>
<dbReference type="GO" id="GO:0005634">
    <property type="term" value="C:nucleus"/>
    <property type="evidence" value="ECO:0007669"/>
    <property type="project" value="TreeGrafter"/>
</dbReference>
<dbReference type="WBParaSite" id="SMUV_0000076001-mRNA-1">
    <property type="protein sequence ID" value="SMUV_0000076001-mRNA-1"/>
    <property type="gene ID" value="SMUV_0000076001"/>
</dbReference>
<evidence type="ECO:0000256" key="3">
    <source>
        <dbReference type="SAM" id="MobiDB-lite"/>
    </source>
</evidence>
<evidence type="ECO:0000259" key="4">
    <source>
        <dbReference type="PROSITE" id="PS50127"/>
    </source>
</evidence>
<dbReference type="PROSITE" id="PS50127">
    <property type="entry name" value="UBC_2"/>
    <property type="match status" value="1"/>
</dbReference>
<dbReference type="PANTHER" id="PTHR46116">
    <property type="entry name" value="(E3-INDEPENDENT) E2 UBIQUITIN-CONJUGATING ENZYME"/>
    <property type="match status" value="1"/>
</dbReference>
<name>A0A0N5A9I0_9BILA</name>
<dbReference type="Proteomes" id="UP000046393">
    <property type="component" value="Unplaced"/>
</dbReference>
<keyword evidence="5" id="KW-1185">Reference proteome</keyword>
<keyword evidence="2" id="KW-0833">Ubl conjugation pathway</keyword>
<organism evidence="5 6">
    <name type="scientific">Syphacia muris</name>
    <dbReference type="NCBI Taxonomy" id="451379"/>
    <lineage>
        <taxon>Eukaryota</taxon>
        <taxon>Metazoa</taxon>
        <taxon>Ecdysozoa</taxon>
        <taxon>Nematoda</taxon>
        <taxon>Chromadorea</taxon>
        <taxon>Rhabditida</taxon>
        <taxon>Spirurina</taxon>
        <taxon>Oxyuridomorpha</taxon>
        <taxon>Oxyuroidea</taxon>
        <taxon>Oxyuridae</taxon>
        <taxon>Syphacia</taxon>
    </lineage>
</organism>
<sequence>MDKLFKEDCILYFYRIFNDCASRQRLQLFEAGVVKKMCDKMAECGNFGIDKKFVEFYDEFETLGTVFENVKVLGETKLIFDSNIVAILWLYWSLFRAKVTSDAEKRQKMVRKNVSSASSSSQGIGYGRGSTKCQWNIGKTVEERLLKEEQLIWLLNALTAYIYRISPDFTTTSYMDYMKDQPVHLGQTVVKEIGESAVIELLEYHLNNDSVFDISEHMELYQTLFESAAVMSMVPGLVPYLIYPKQKDSKSIAKNLAVRLYNTMASYESTYRTQMGSPDFHLTQFIAKIRLYVQVTIALTCLIYLRNLRCFPAFKLCHQVLLKAAHRYESNTSSETPLPSIPLSETSDLQMFQEEGCSTSGQSNLPSEMNSSKEALSINQLYETELKPFQMQTYRFFDENGELVVPFAFRKDAKNLNPFSETNKERTKRIDLMLVFNGKSLAKELASMPNTLPLHASNSIYVCVDEARCDILKVLISGPDDTPYQNGLFEFDVFFPTNYPHSPPKCEFLTTADGKVRFNPNLYSDGKICLSVLGTWEGRPEEKWNPYCSLLQILISIQAIFIYVQDMGLAVTFSQYPRSRKLFQGLIFSKEPYYNEPGYEKHQKTEKGRIHSKKYNLQIEQATFLYAIMEQLERGPTYFQDVIKRHFWIKRQAIIEQARRLIVKLRAEYEESERSKKKAHACPSSSHNPSVQASTINLVI</sequence>
<evidence type="ECO:0000256" key="2">
    <source>
        <dbReference type="ARBA" id="ARBA00022786"/>
    </source>
</evidence>
<dbReference type="AlphaFoldDB" id="A0A0N5A9I0"/>
<evidence type="ECO:0000256" key="1">
    <source>
        <dbReference type="ARBA" id="ARBA00022679"/>
    </source>
</evidence>
<proteinExistence type="predicted"/>
<protein>
    <submittedName>
        <fullName evidence="6">UBIQUITIN_CONJUGAT_2 domain-containing protein</fullName>
    </submittedName>
</protein>
<feature type="compositionally biased region" description="Polar residues" evidence="3">
    <location>
        <begin position="683"/>
        <end position="694"/>
    </location>
</feature>
<evidence type="ECO:0000313" key="5">
    <source>
        <dbReference type="Proteomes" id="UP000046393"/>
    </source>
</evidence>
<dbReference type="CDD" id="cd23810">
    <property type="entry name" value="UBCc_BIRC6"/>
    <property type="match status" value="1"/>
</dbReference>
<accession>A0A0N5A9I0</accession>
<dbReference type="PANTHER" id="PTHR46116:SF39">
    <property type="entry name" value="BACULOVIRAL IAP REPEAT-CONTAINING PROTEIN 6"/>
    <property type="match status" value="1"/>
</dbReference>
<dbReference type="Pfam" id="PF00179">
    <property type="entry name" value="UQ_con"/>
    <property type="match status" value="1"/>
</dbReference>